<feature type="non-terminal residue" evidence="2">
    <location>
        <position position="399"/>
    </location>
</feature>
<keyword evidence="3" id="KW-1185">Reference proteome</keyword>
<dbReference type="RefSeq" id="WP_222853128.1">
    <property type="nucleotide sequence ID" value="NZ_WHJF01000153.1"/>
</dbReference>
<feature type="compositionally biased region" description="Gly residues" evidence="1">
    <location>
        <begin position="377"/>
        <end position="393"/>
    </location>
</feature>
<feature type="compositionally biased region" description="Basic residues" evidence="1">
    <location>
        <begin position="359"/>
        <end position="371"/>
    </location>
</feature>
<dbReference type="InterPro" id="IPR008727">
    <property type="entry name" value="PAAR_motif"/>
</dbReference>
<organism evidence="2 3">
    <name type="scientific">Massilia genomosp. 1</name>
    <dbReference type="NCBI Taxonomy" id="2609280"/>
    <lineage>
        <taxon>Bacteria</taxon>
        <taxon>Pseudomonadati</taxon>
        <taxon>Pseudomonadota</taxon>
        <taxon>Betaproteobacteria</taxon>
        <taxon>Burkholderiales</taxon>
        <taxon>Oxalobacteraceae</taxon>
        <taxon>Telluria group</taxon>
        <taxon>Massilia</taxon>
    </lineage>
</organism>
<comment type="caution">
    <text evidence="2">The sequence shown here is derived from an EMBL/GenBank/DDBJ whole genome shotgun (WGS) entry which is preliminary data.</text>
</comment>
<proteinExistence type="predicted"/>
<evidence type="ECO:0008006" key="4">
    <source>
        <dbReference type="Google" id="ProtNLM"/>
    </source>
</evidence>
<reference evidence="2 3" key="1">
    <citation type="submission" date="2019-10" db="EMBL/GenBank/DDBJ databases">
        <title>Taxonomy of Antarctic Massilia spp.: description of Massilia rubra sp. nov., Massilia aquatica sp. nov., Massilia mucilaginosa sp. nov., Massilia frigida sp. nov. isolated from streams, lakes and regoliths.</title>
        <authorList>
            <person name="Holochova P."/>
            <person name="Sedlacek I."/>
            <person name="Kralova S."/>
            <person name="Maslanova I."/>
            <person name="Busse H.-J."/>
            <person name="Stankova E."/>
            <person name="Vrbovska V."/>
            <person name="Kovarovic V."/>
            <person name="Bartak M."/>
            <person name="Svec P."/>
            <person name="Pantucek R."/>
        </authorList>
    </citation>
    <scope>NUCLEOTIDE SEQUENCE [LARGE SCALE GENOMIC DNA]</scope>
    <source>
        <strain evidence="2 3">CCM 8694</strain>
    </source>
</reference>
<name>A0ABX0MVX6_9BURK</name>
<accession>A0ABX0MVX6</accession>
<sequence>MPAAARLGDLIGHAPPIPPDAKGAGGPAAPPTGLIIGPCSGNVFTNGIPAARASVDLTVCSLHPPVLLPIASGSSNVFINGFPAARLGDSIKCSAIIVTGSGNVFIGGGGGGSVQTNLIMPAGVTAPVTLQSLLAADAGAASLLPAQSNDLLKASQNAVAEFNAEMRAYNAGLLEGQNESGGGWADSRQPDRIPLTSVQREVANAKNTVDNLTSREGWSAVGSVLKEALNNTGGLNGMGRDGQYWKGPGTTEAQRSSAFNTLVAVPAMFQKELDVIAFTTMVPAGLSTSAMNRSTPFTNRLMESVSEEGRRLIAREEVQFRAVAAAGYEDLNKVSPNYQNIYSGRQEFPGVEFIDRTTRNRSRPGRNRRQRGCGDALSGGGDHSGDVDPGGNGPLAASL</sequence>
<dbReference type="Pfam" id="PF05488">
    <property type="entry name" value="PAAR_motif"/>
    <property type="match status" value="1"/>
</dbReference>
<dbReference type="Gene3D" id="2.60.200.60">
    <property type="match status" value="1"/>
</dbReference>
<evidence type="ECO:0000313" key="2">
    <source>
        <dbReference type="EMBL" id="NHZ66641.1"/>
    </source>
</evidence>
<dbReference type="EMBL" id="WHJF01000153">
    <property type="protein sequence ID" value="NHZ66641.1"/>
    <property type="molecule type" value="Genomic_DNA"/>
</dbReference>
<protein>
    <recommendedName>
        <fullName evidence="4">Tox-PAAR-like domain-containing protein</fullName>
    </recommendedName>
</protein>
<evidence type="ECO:0000313" key="3">
    <source>
        <dbReference type="Proteomes" id="UP000610594"/>
    </source>
</evidence>
<dbReference type="CDD" id="cd14742">
    <property type="entry name" value="PAAR_RHS"/>
    <property type="match status" value="1"/>
</dbReference>
<evidence type="ECO:0000256" key="1">
    <source>
        <dbReference type="SAM" id="MobiDB-lite"/>
    </source>
</evidence>
<feature type="region of interest" description="Disordered" evidence="1">
    <location>
        <begin position="357"/>
        <end position="399"/>
    </location>
</feature>
<gene>
    <name evidence="2" type="ORF">F1735_30865</name>
</gene>
<dbReference type="Proteomes" id="UP000610594">
    <property type="component" value="Unassembled WGS sequence"/>
</dbReference>